<evidence type="ECO:0000313" key="7">
    <source>
        <dbReference type="EMBL" id="MEH2553473.1"/>
    </source>
</evidence>
<organism evidence="7 8">
    <name type="scientific">Bradyrhizobium algeriense</name>
    <dbReference type="NCBI Taxonomy" id="634784"/>
    <lineage>
        <taxon>Bacteria</taxon>
        <taxon>Pseudomonadati</taxon>
        <taxon>Pseudomonadota</taxon>
        <taxon>Alphaproteobacteria</taxon>
        <taxon>Hyphomicrobiales</taxon>
        <taxon>Nitrobacteraceae</taxon>
        <taxon>Bradyrhizobium</taxon>
    </lineage>
</organism>
<protein>
    <submittedName>
        <fullName evidence="7">DNA-binding transcriptional MocR family regulator</fullName>
    </submittedName>
</protein>
<dbReference type="InterPro" id="IPR051446">
    <property type="entry name" value="HTH_trans_reg/aminotransferase"/>
</dbReference>
<dbReference type="EMBL" id="JAZHRV010000001">
    <property type="protein sequence ID" value="MEH2553473.1"/>
    <property type="molecule type" value="Genomic_DNA"/>
</dbReference>
<dbReference type="Gene3D" id="3.90.1150.10">
    <property type="entry name" value="Aspartate Aminotransferase, domain 1"/>
    <property type="match status" value="1"/>
</dbReference>
<dbReference type="Proteomes" id="UP001364224">
    <property type="component" value="Unassembled WGS sequence"/>
</dbReference>
<dbReference type="CDD" id="cd00609">
    <property type="entry name" value="AAT_like"/>
    <property type="match status" value="1"/>
</dbReference>
<dbReference type="InterPro" id="IPR036390">
    <property type="entry name" value="WH_DNA-bd_sf"/>
</dbReference>
<keyword evidence="3" id="KW-0805">Transcription regulation</keyword>
<dbReference type="InterPro" id="IPR000524">
    <property type="entry name" value="Tscrpt_reg_HTH_GntR"/>
</dbReference>
<evidence type="ECO:0000256" key="3">
    <source>
        <dbReference type="ARBA" id="ARBA00023015"/>
    </source>
</evidence>
<feature type="domain" description="HTH gntR-type" evidence="6">
    <location>
        <begin position="13"/>
        <end position="81"/>
    </location>
</feature>
<dbReference type="PANTHER" id="PTHR46577">
    <property type="entry name" value="HTH-TYPE TRANSCRIPTIONAL REGULATORY PROTEIN GABR"/>
    <property type="match status" value="1"/>
</dbReference>
<sequence>MAIWIPKQISSQGPRYEALVNALERDIQTGRAEPGMRLLPMRELAYQLGISVGTVTRAYQTAQKRGLISGEVGRGSFVRTPDKSDARFYGDGRGDLGSIDLSLNLPPTGRSEAALKKALSDLSKTDDLSQLMQYLPHSGLARHRQAIAKWWKGSHVDPDCLVLTQGAQHAMALAIAALTKPGDTVICESMSYAGIKALANFAQLRLVGAPLDRDGVIPEKLEELVQKTRARVLYLIPNLQNPSATVLPESRRRAIADIMERHALHLIEGDVYDFLLNKRLDPIAEYARERTFYVGSFSKSLAPGLRIGFVSPPPQYMDRMVSGVRATAWMATPMMAEIISRWIEDGTADSLIEAKRQEAIARVALVRKLFGKNIFALPKATYHVWLDLPERWRASEFVAAAKRHGITITPTEAVIVGHHPINGVRICLGAAESIIRLDQALNTLKSIVDAGAHQALSVV</sequence>
<evidence type="ECO:0000256" key="1">
    <source>
        <dbReference type="ARBA" id="ARBA00005384"/>
    </source>
</evidence>
<dbReference type="RefSeq" id="WP_334477951.1">
    <property type="nucleotide sequence ID" value="NZ_JAZHRV010000001.1"/>
</dbReference>
<dbReference type="GO" id="GO:0003677">
    <property type="term" value="F:DNA binding"/>
    <property type="evidence" value="ECO:0007669"/>
    <property type="project" value="UniProtKB-KW"/>
</dbReference>
<comment type="caution">
    <text evidence="7">The sequence shown here is derived from an EMBL/GenBank/DDBJ whole genome shotgun (WGS) entry which is preliminary data.</text>
</comment>
<comment type="similarity">
    <text evidence="1">In the C-terminal section; belongs to the class-I pyridoxal-phosphate-dependent aminotransferase family.</text>
</comment>
<dbReference type="SUPFAM" id="SSF53383">
    <property type="entry name" value="PLP-dependent transferases"/>
    <property type="match status" value="1"/>
</dbReference>
<dbReference type="InterPro" id="IPR015421">
    <property type="entry name" value="PyrdxlP-dep_Trfase_major"/>
</dbReference>
<dbReference type="SUPFAM" id="SSF46785">
    <property type="entry name" value="Winged helix' DNA-binding domain"/>
    <property type="match status" value="1"/>
</dbReference>
<keyword evidence="2" id="KW-0663">Pyridoxal phosphate</keyword>
<dbReference type="Gene3D" id="3.40.640.10">
    <property type="entry name" value="Type I PLP-dependent aspartate aminotransferase-like (Major domain)"/>
    <property type="match status" value="1"/>
</dbReference>
<dbReference type="Pfam" id="PF00155">
    <property type="entry name" value="Aminotran_1_2"/>
    <property type="match status" value="1"/>
</dbReference>
<accession>A0ABU8B4L5</accession>
<evidence type="ECO:0000256" key="5">
    <source>
        <dbReference type="ARBA" id="ARBA00023163"/>
    </source>
</evidence>
<dbReference type="InterPro" id="IPR015424">
    <property type="entry name" value="PyrdxlP-dep_Trfase"/>
</dbReference>
<dbReference type="PROSITE" id="PS50949">
    <property type="entry name" value="HTH_GNTR"/>
    <property type="match status" value="1"/>
</dbReference>
<dbReference type="InterPro" id="IPR004839">
    <property type="entry name" value="Aminotransferase_I/II_large"/>
</dbReference>
<dbReference type="InterPro" id="IPR015422">
    <property type="entry name" value="PyrdxlP-dep_Trfase_small"/>
</dbReference>
<evidence type="ECO:0000256" key="4">
    <source>
        <dbReference type="ARBA" id="ARBA00023125"/>
    </source>
</evidence>
<gene>
    <name evidence="7" type="ORF">V1286_001002</name>
</gene>
<name>A0ABU8B4L5_9BRAD</name>
<dbReference type="CDD" id="cd07377">
    <property type="entry name" value="WHTH_GntR"/>
    <property type="match status" value="1"/>
</dbReference>
<proteinExistence type="inferred from homology"/>
<dbReference type="InterPro" id="IPR036388">
    <property type="entry name" value="WH-like_DNA-bd_sf"/>
</dbReference>
<dbReference type="Gene3D" id="1.10.10.10">
    <property type="entry name" value="Winged helix-like DNA-binding domain superfamily/Winged helix DNA-binding domain"/>
    <property type="match status" value="1"/>
</dbReference>
<keyword evidence="8" id="KW-1185">Reference proteome</keyword>
<dbReference type="PANTHER" id="PTHR46577:SF1">
    <property type="entry name" value="HTH-TYPE TRANSCRIPTIONAL REGULATORY PROTEIN GABR"/>
    <property type="match status" value="1"/>
</dbReference>
<dbReference type="Pfam" id="PF00392">
    <property type="entry name" value="GntR"/>
    <property type="match status" value="1"/>
</dbReference>
<keyword evidence="5" id="KW-0804">Transcription</keyword>
<evidence type="ECO:0000313" key="8">
    <source>
        <dbReference type="Proteomes" id="UP001364224"/>
    </source>
</evidence>
<evidence type="ECO:0000256" key="2">
    <source>
        <dbReference type="ARBA" id="ARBA00022898"/>
    </source>
</evidence>
<dbReference type="SMART" id="SM00345">
    <property type="entry name" value="HTH_GNTR"/>
    <property type="match status" value="1"/>
</dbReference>
<keyword evidence="4 7" id="KW-0238">DNA-binding</keyword>
<reference evidence="7 8" key="1">
    <citation type="submission" date="2024-02" db="EMBL/GenBank/DDBJ databases">
        <title>Adaptive strategies in a cosmopolitan and abundant soil bacterium.</title>
        <authorList>
            <person name="Carini P."/>
        </authorList>
    </citation>
    <scope>NUCLEOTIDE SEQUENCE [LARGE SCALE GENOMIC DNA]</scope>
    <source>
        <strain evidence="7 8">AZCC 1608</strain>
    </source>
</reference>
<evidence type="ECO:0000259" key="6">
    <source>
        <dbReference type="PROSITE" id="PS50949"/>
    </source>
</evidence>